<dbReference type="InterPro" id="IPR011990">
    <property type="entry name" value="TPR-like_helical_dom_sf"/>
</dbReference>
<name>A0A1J1HMT6_9DIPT</name>
<dbReference type="Pfam" id="PF01753">
    <property type="entry name" value="zf-MYND"/>
    <property type="match status" value="1"/>
</dbReference>
<proteinExistence type="predicted"/>
<dbReference type="InterPro" id="IPR046341">
    <property type="entry name" value="SET_dom_sf"/>
</dbReference>
<evidence type="ECO:0000256" key="1">
    <source>
        <dbReference type="ARBA" id="ARBA00022723"/>
    </source>
</evidence>
<evidence type="ECO:0000256" key="3">
    <source>
        <dbReference type="ARBA" id="ARBA00022833"/>
    </source>
</evidence>
<keyword evidence="2 4" id="KW-0863">Zinc-finger</keyword>
<dbReference type="Gene3D" id="1.25.40.10">
    <property type="entry name" value="Tetratricopeptide repeat domain"/>
    <property type="match status" value="1"/>
</dbReference>
<dbReference type="InterPro" id="IPR002893">
    <property type="entry name" value="Znf_MYND"/>
</dbReference>
<evidence type="ECO:0000259" key="6">
    <source>
        <dbReference type="PROSITE" id="PS50865"/>
    </source>
</evidence>
<sequence>MSSEIVKSNKIAEKLRKQGFDSMQNGEIYEAILKFNESLCNAESDTKIMRTIYANRAETYFKLKIYDKCLNNIQLARDQNCLPDKMKSLDDLQEKCLEEFNEDQTTNENPWDFFKLSYPANKRLPFVADCLEVKCDNKYGRHVITNKPLKVGDILAIEEPFFKIVKSDPEDNEYPMANIYVYCAYCLNDNLMDLIPCTECLTTMFCSTRCQQEANKSFHKYECNYLEFLNNTGNWRMPLRNFFHSLSICDDSIEELEKLMIESDSESPTVYNYAMDDQRDPDTVKNHLKCMIGLARRVVVTVRNFSEFFTHHPLLSSAWCTHQEFIKKFLKRMMQIEILNFHGIKGRSLDRNNPYRSSVGDGGYAFCSLLNHSCCSNVMRIVVENRMVVIVERPIKKGEQIFDCYIGDSFYFKTKNSRHMELMDYQFICDCEACTYDFPELLTGALQACDKTLLHYAQQAYNELRNPKKKLTPMEARELALKYSKIMQRCYRENNYPCREIVLLELCTVKCFLMASKSNISFP</sequence>
<dbReference type="InterPro" id="IPR001214">
    <property type="entry name" value="SET_dom"/>
</dbReference>
<dbReference type="GO" id="GO:0008757">
    <property type="term" value="F:S-adenosylmethionine-dependent methyltransferase activity"/>
    <property type="evidence" value="ECO:0007669"/>
    <property type="project" value="UniProtKB-ARBA"/>
</dbReference>
<dbReference type="PROSITE" id="PS50280">
    <property type="entry name" value="SET"/>
    <property type="match status" value="1"/>
</dbReference>
<organism evidence="7 8">
    <name type="scientific">Clunio marinus</name>
    <dbReference type="NCBI Taxonomy" id="568069"/>
    <lineage>
        <taxon>Eukaryota</taxon>
        <taxon>Metazoa</taxon>
        <taxon>Ecdysozoa</taxon>
        <taxon>Arthropoda</taxon>
        <taxon>Hexapoda</taxon>
        <taxon>Insecta</taxon>
        <taxon>Pterygota</taxon>
        <taxon>Neoptera</taxon>
        <taxon>Endopterygota</taxon>
        <taxon>Diptera</taxon>
        <taxon>Nematocera</taxon>
        <taxon>Chironomoidea</taxon>
        <taxon>Chironomidae</taxon>
        <taxon>Clunio</taxon>
    </lineage>
</organism>
<dbReference type="PANTHER" id="PTHR47111:SF1">
    <property type="entry name" value="SET AND MYND DOMAIN-CONTAINING PROTEIN 4"/>
    <property type="match status" value="1"/>
</dbReference>
<dbReference type="PANTHER" id="PTHR47111">
    <property type="entry name" value="BCDNA.LD29892"/>
    <property type="match status" value="1"/>
</dbReference>
<evidence type="ECO:0000259" key="5">
    <source>
        <dbReference type="PROSITE" id="PS50280"/>
    </source>
</evidence>
<dbReference type="GO" id="GO:0008270">
    <property type="term" value="F:zinc ion binding"/>
    <property type="evidence" value="ECO:0007669"/>
    <property type="project" value="UniProtKB-KW"/>
</dbReference>
<dbReference type="Gene3D" id="6.10.140.2220">
    <property type="match status" value="1"/>
</dbReference>
<dbReference type="OrthoDB" id="5945798at2759"/>
<evidence type="ECO:0000256" key="2">
    <source>
        <dbReference type="ARBA" id="ARBA00022771"/>
    </source>
</evidence>
<dbReference type="Gene3D" id="1.10.220.160">
    <property type="match status" value="1"/>
</dbReference>
<dbReference type="PROSITE" id="PS01360">
    <property type="entry name" value="ZF_MYND_1"/>
    <property type="match status" value="1"/>
</dbReference>
<evidence type="ECO:0000313" key="7">
    <source>
        <dbReference type="EMBL" id="CRK89367.1"/>
    </source>
</evidence>
<evidence type="ECO:0000256" key="4">
    <source>
        <dbReference type="PROSITE-ProRule" id="PRU00134"/>
    </source>
</evidence>
<dbReference type="AlphaFoldDB" id="A0A1J1HMT6"/>
<reference evidence="7 8" key="1">
    <citation type="submission" date="2015-04" db="EMBL/GenBank/DDBJ databases">
        <authorList>
            <person name="Syromyatnikov M.Y."/>
            <person name="Popov V.N."/>
        </authorList>
    </citation>
    <scope>NUCLEOTIDE SEQUENCE [LARGE SCALE GENOMIC DNA]</scope>
</reference>
<evidence type="ECO:0000313" key="8">
    <source>
        <dbReference type="Proteomes" id="UP000183832"/>
    </source>
</evidence>
<dbReference type="SUPFAM" id="SSF82199">
    <property type="entry name" value="SET domain"/>
    <property type="match status" value="1"/>
</dbReference>
<protein>
    <submittedName>
        <fullName evidence="7">CLUMA_CG003123, isoform A</fullName>
    </submittedName>
</protein>
<dbReference type="GO" id="GO:0008276">
    <property type="term" value="F:protein methyltransferase activity"/>
    <property type="evidence" value="ECO:0007669"/>
    <property type="project" value="UniProtKB-ARBA"/>
</dbReference>
<dbReference type="Pfam" id="PF00856">
    <property type="entry name" value="SET"/>
    <property type="match status" value="1"/>
</dbReference>
<dbReference type="Gene3D" id="2.170.270.10">
    <property type="entry name" value="SET domain"/>
    <property type="match status" value="1"/>
</dbReference>
<accession>A0A1J1HMT6</accession>
<gene>
    <name evidence="7" type="primary">similar to GG20247</name>
    <name evidence="7" type="ORF">CLUMA_CG003123</name>
</gene>
<feature type="domain" description="MYND-type" evidence="6">
    <location>
        <begin position="183"/>
        <end position="223"/>
    </location>
</feature>
<dbReference type="SUPFAM" id="SSF48452">
    <property type="entry name" value="TPR-like"/>
    <property type="match status" value="1"/>
</dbReference>
<dbReference type="EMBL" id="CVRI01000012">
    <property type="protein sequence ID" value="CRK89367.1"/>
    <property type="molecule type" value="Genomic_DNA"/>
</dbReference>
<keyword evidence="1" id="KW-0479">Metal-binding</keyword>
<dbReference type="GO" id="GO:0008170">
    <property type="term" value="F:N-methyltransferase activity"/>
    <property type="evidence" value="ECO:0007669"/>
    <property type="project" value="UniProtKB-ARBA"/>
</dbReference>
<feature type="domain" description="SET" evidence="5">
    <location>
        <begin position="129"/>
        <end position="406"/>
    </location>
</feature>
<keyword evidence="8" id="KW-1185">Reference proteome</keyword>
<dbReference type="SUPFAM" id="SSF144232">
    <property type="entry name" value="HIT/MYND zinc finger-like"/>
    <property type="match status" value="1"/>
</dbReference>
<dbReference type="STRING" id="568069.A0A1J1HMT6"/>
<dbReference type="PROSITE" id="PS50865">
    <property type="entry name" value="ZF_MYND_2"/>
    <property type="match status" value="1"/>
</dbReference>
<keyword evidence="3" id="KW-0862">Zinc</keyword>
<dbReference type="Proteomes" id="UP000183832">
    <property type="component" value="Unassembled WGS sequence"/>
</dbReference>